<dbReference type="InterPro" id="IPR006016">
    <property type="entry name" value="UspA"/>
</dbReference>
<dbReference type="Pfam" id="PF00582">
    <property type="entry name" value="Usp"/>
    <property type="match status" value="1"/>
</dbReference>
<dbReference type="STRING" id="1798228.SAMN05216574_110130"/>
<dbReference type="SUPFAM" id="SSF52402">
    <property type="entry name" value="Adenine nucleotide alpha hydrolases-like"/>
    <property type="match status" value="1"/>
</dbReference>
<accession>A0A1I2H5T1</accession>
<reference evidence="3" key="1">
    <citation type="submission" date="2016-10" db="EMBL/GenBank/DDBJ databases">
        <authorList>
            <person name="Varghese N."/>
            <person name="Submissions S."/>
        </authorList>
    </citation>
    <scope>NUCLEOTIDE SEQUENCE [LARGE SCALE GENOMIC DNA]</scope>
    <source>
        <strain evidence="3">DSM 46838</strain>
    </source>
</reference>
<dbReference type="RefSeq" id="WP_139228886.1">
    <property type="nucleotide sequence ID" value="NZ_FOND01000010.1"/>
</dbReference>
<dbReference type="Gene3D" id="3.40.50.620">
    <property type="entry name" value="HUPs"/>
    <property type="match status" value="1"/>
</dbReference>
<keyword evidence="3" id="KW-1185">Reference proteome</keyword>
<name>A0A1I2H5T1_9ACTN</name>
<evidence type="ECO:0000259" key="1">
    <source>
        <dbReference type="Pfam" id="PF00582"/>
    </source>
</evidence>
<dbReference type="CDD" id="cd00293">
    <property type="entry name" value="USP-like"/>
    <property type="match status" value="1"/>
</dbReference>
<proteinExistence type="predicted"/>
<sequence>MFTDILVALKENQPHQPLLELAKKVAPSPARVHLVTLVRVGTDDDELQRLRRTERSLGQLVESLAAEGYDASYEAGIVAVSAAVDLVRIAGTREVELMVIGLAKRTRVGKALMGSDAQRILLSADCPVLVKQLHGM</sequence>
<evidence type="ECO:0000313" key="3">
    <source>
        <dbReference type="Proteomes" id="UP000198589"/>
    </source>
</evidence>
<dbReference type="InterPro" id="IPR014729">
    <property type="entry name" value="Rossmann-like_a/b/a_fold"/>
</dbReference>
<gene>
    <name evidence="2" type="ORF">SAMN05216574_110130</name>
</gene>
<evidence type="ECO:0000313" key="2">
    <source>
        <dbReference type="EMBL" id="SFF24918.1"/>
    </source>
</evidence>
<protein>
    <submittedName>
        <fullName evidence="2">Universal stress protein family protein</fullName>
    </submittedName>
</protein>
<dbReference type="EMBL" id="FOND01000010">
    <property type="protein sequence ID" value="SFF24918.1"/>
    <property type="molecule type" value="Genomic_DNA"/>
</dbReference>
<dbReference type="AlphaFoldDB" id="A0A1I2H5T1"/>
<dbReference type="OrthoDB" id="5419113at2"/>
<feature type="domain" description="UspA" evidence="1">
    <location>
        <begin position="1"/>
        <end position="130"/>
    </location>
</feature>
<organism evidence="2 3">
    <name type="scientific">Blastococcus tunisiensis</name>
    <dbReference type="NCBI Taxonomy" id="1798228"/>
    <lineage>
        <taxon>Bacteria</taxon>
        <taxon>Bacillati</taxon>
        <taxon>Actinomycetota</taxon>
        <taxon>Actinomycetes</taxon>
        <taxon>Geodermatophilales</taxon>
        <taxon>Geodermatophilaceae</taxon>
        <taxon>Blastococcus</taxon>
    </lineage>
</organism>
<dbReference type="Proteomes" id="UP000198589">
    <property type="component" value="Unassembled WGS sequence"/>
</dbReference>